<name>A0A2P2MVG6_RHIMU</name>
<organism evidence="1">
    <name type="scientific">Rhizophora mucronata</name>
    <name type="common">Asiatic mangrove</name>
    <dbReference type="NCBI Taxonomy" id="61149"/>
    <lineage>
        <taxon>Eukaryota</taxon>
        <taxon>Viridiplantae</taxon>
        <taxon>Streptophyta</taxon>
        <taxon>Embryophyta</taxon>
        <taxon>Tracheophyta</taxon>
        <taxon>Spermatophyta</taxon>
        <taxon>Magnoliopsida</taxon>
        <taxon>eudicotyledons</taxon>
        <taxon>Gunneridae</taxon>
        <taxon>Pentapetalae</taxon>
        <taxon>rosids</taxon>
        <taxon>fabids</taxon>
        <taxon>Malpighiales</taxon>
        <taxon>Rhizophoraceae</taxon>
        <taxon>Rhizophora</taxon>
    </lineage>
</organism>
<dbReference type="AlphaFoldDB" id="A0A2P2MVG6"/>
<dbReference type="EMBL" id="GGEC01053733">
    <property type="protein sequence ID" value="MBX34217.1"/>
    <property type="molecule type" value="Transcribed_RNA"/>
</dbReference>
<evidence type="ECO:0000313" key="1">
    <source>
        <dbReference type="EMBL" id="MBX34217.1"/>
    </source>
</evidence>
<sequence>MDYYYCTLLGMQLTLAIHFFLLQRLEGTVFGSVT</sequence>
<protein>
    <submittedName>
        <fullName evidence="1">Uncharacterized protein</fullName>
    </submittedName>
</protein>
<proteinExistence type="predicted"/>
<accession>A0A2P2MVG6</accession>
<reference evidence="1" key="1">
    <citation type="submission" date="2018-02" db="EMBL/GenBank/DDBJ databases">
        <title>Rhizophora mucronata_Transcriptome.</title>
        <authorList>
            <person name="Meera S.P."/>
            <person name="Sreeshan A."/>
            <person name="Augustine A."/>
        </authorList>
    </citation>
    <scope>NUCLEOTIDE SEQUENCE</scope>
    <source>
        <tissue evidence="1">Leaf</tissue>
    </source>
</reference>